<protein>
    <recommendedName>
        <fullName evidence="3">Pentatricopeptide repeat-containing protein</fullName>
    </recommendedName>
</protein>
<sequence length="244" mass="27282">MVAAWYREGEMALSVLSACADLRNLKICMLSLFCIGLEACRLFNSVGEKDSIAWTALLTGYVKLKQYRAVFELLSKFIVKEAVVHDALILVSVLGHVHSKIGFEMDMKMIKVGHNIATHGRILPISSSRKFNSQCVQFSQSHPRKAEAVLILVTKLNQCIENFDPKRHALEYAIGAEIEALNKDQVEAREILLLVQFGDARSNLQVGPRISGVKRQLKYSVLIGHLKRADSIPCIALILYSFLN</sequence>
<accession>A0AAV1R7K7</accession>
<name>A0AAV1R7K7_9ROSI</name>
<dbReference type="EMBL" id="CAWUPB010000913">
    <property type="protein sequence ID" value="CAK7329792.1"/>
    <property type="molecule type" value="Genomic_DNA"/>
</dbReference>
<comment type="caution">
    <text evidence="1">The sequence shown here is derived from an EMBL/GenBank/DDBJ whole genome shotgun (WGS) entry which is preliminary data.</text>
</comment>
<proteinExistence type="predicted"/>
<evidence type="ECO:0000313" key="2">
    <source>
        <dbReference type="Proteomes" id="UP001314170"/>
    </source>
</evidence>
<evidence type="ECO:0008006" key="3">
    <source>
        <dbReference type="Google" id="ProtNLM"/>
    </source>
</evidence>
<keyword evidence="2" id="KW-1185">Reference proteome</keyword>
<reference evidence="1 2" key="1">
    <citation type="submission" date="2024-01" db="EMBL/GenBank/DDBJ databases">
        <authorList>
            <person name="Waweru B."/>
        </authorList>
    </citation>
    <scope>NUCLEOTIDE SEQUENCE [LARGE SCALE GENOMIC DNA]</scope>
</reference>
<evidence type="ECO:0000313" key="1">
    <source>
        <dbReference type="EMBL" id="CAK7329792.1"/>
    </source>
</evidence>
<dbReference type="AlphaFoldDB" id="A0AAV1R7K7"/>
<dbReference type="Proteomes" id="UP001314170">
    <property type="component" value="Unassembled WGS sequence"/>
</dbReference>
<gene>
    <name evidence="1" type="ORF">DCAF_LOCUS7551</name>
</gene>
<organism evidence="1 2">
    <name type="scientific">Dovyalis caffra</name>
    <dbReference type="NCBI Taxonomy" id="77055"/>
    <lineage>
        <taxon>Eukaryota</taxon>
        <taxon>Viridiplantae</taxon>
        <taxon>Streptophyta</taxon>
        <taxon>Embryophyta</taxon>
        <taxon>Tracheophyta</taxon>
        <taxon>Spermatophyta</taxon>
        <taxon>Magnoliopsida</taxon>
        <taxon>eudicotyledons</taxon>
        <taxon>Gunneridae</taxon>
        <taxon>Pentapetalae</taxon>
        <taxon>rosids</taxon>
        <taxon>fabids</taxon>
        <taxon>Malpighiales</taxon>
        <taxon>Salicaceae</taxon>
        <taxon>Flacourtieae</taxon>
        <taxon>Dovyalis</taxon>
    </lineage>
</organism>